<reference evidence="4" key="2">
    <citation type="journal article" date="2008" name="Proc. Natl. Acad. Sci. U.S.A.">
        <title>A guardian of grasses: specific origin and conservation of a unique disease-resistance gene in the grass lineage.</title>
        <authorList>
            <person name="Sindhu A."/>
            <person name="Chintamanani S."/>
            <person name="Brandt A.S."/>
            <person name="Zanis M."/>
            <person name="Scofield S.R."/>
            <person name="Johal G.S."/>
        </authorList>
    </citation>
    <scope>NUCLEOTIDE SEQUENCE</scope>
</reference>
<evidence type="ECO:0000256" key="2">
    <source>
        <dbReference type="SAM" id="MobiDB-lite"/>
    </source>
</evidence>
<dbReference type="InterPro" id="IPR001509">
    <property type="entry name" value="Epimerase_deHydtase"/>
</dbReference>
<evidence type="ECO:0000313" key="4">
    <source>
        <dbReference type="EMBL" id="ABY68564.1"/>
    </source>
</evidence>
<dbReference type="Pfam" id="PF01370">
    <property type="entry name" value="Epimerase"/>
    <property type="match status" value="1"/>
</dbReference>
<dbReference type="PANTHER" id="PTHR10366:SF696">
    <property type="entry name" value="OS07G0601900 PROTEIN"/>
    <property type="match status" value="1"/>
</dbReference>
<gene>
    <name evidence="4" type="primary">Hm2</name>
</gene>
<reference evidence="4" key="1">
    <citation type="submission" date="2007-12" db="EMBL/GenBank/DDBJ databases">
        <authorList>
            <person name="Chintamanani S.P."/>
            <person name="Multani D.S."/>
            <person name="Johal G.S."/>
        </authorList>
    </citation>
    <scope>NUCLEOTIDE SEQUENCE</scope>
</reference>
<organism evidence="4">
    <name type="scientific">Zea mays</name>
    <name type="common">Maize</name>
    <dbReference type="NCBI Taxonomy" id="4577"/>
    <lineage>
        <taxon>Eukaryota</taxon>
        <taxon>Viridiplantae</taxon>
        <taxon>Streptophyta</taxon>
        <taxon>Embryophyta</taxon>
        <taxon>Tracheophyta</taxon>
        <taxon>Spermatophyta</taxon>
        <taxon>Magnoliopsida</taxon>
        <taxon>Liliopsida</taxon>
        <taxon>Poales</taxon>
        <taxon>Poaceae</taxon>
        <taxon>PACMAD clade</taxon>
        <taxon>Panicoideae</taxon>
        <taxon>Andropogonodae</taxon>
        <taxon>Andropogoneae</taxon>
        <taxon>Tripsacinae</taxon>
        <taxon>Zea</taxon>
    </lineage>
</organism>
<accession>B0FYX0</accession>
<dbReference type="Gene3D" id="3.40.50.720">
    <property type="entry name" value="NAD(P)-binding Rossmann-like Domain"/>
    <property type="match status" value="1"/>
</dbReference>
<evidence type="ECO:0000256" key="1">
    <source>
        <dbReference type="ARBA" id="ARBA00023002"/>
    </source>
</evidence>
<keyword evidence="1" id="KW-0560">Oxidoreductase</keyword>
<proteinExistence type="evidence at transcript level"/>
<evidence type="ECO:0000259" key="3">
    <source>
        <dbReference type="Pfam" id="PF01370"/>
    </source>
</evidence>
<dbReference type="InterPro" id="IPR036291">
    <property type="entry name" value="NAD(P)-bd_dom_sf"/>
</dbReference>
<dbReference type="FunFam" id="3.40.50.720:FF:000085">
    <property type="entry name" value="Dihydroflavonol reductase"/>
    <property type="match status" value="1"/>
</dbReference>
<name>B0FYX0_MAIZE</name>
<protein>
    <submittedName>
        <fullName evidence="4">NADPH HC toxin reductase-like protein</fullName>
    </submittedName>
</protein>
<feature type="domain" description="NAD-dependent epimerase/dehydratase" evidence="3">
    <location>
        <begin position="7"/>
        <end position="265"/>
    </location>
</feature>
<dbReference type="PANTHER" id="PTHR10366">
    <property type="entry name" value="NAD DEPENDENT EPIMERASE/DEHYDRATASE"/>
    <property type="match status" value="1"/>
</dbReference>
<dbReference type="InterPro" id="IPR050425">
    <property type="entry name" value="NAD(P)_dehydrat-like"/>
</dbReference>
<dbReference type="SUPFAM" id="SSF51735">
    <property type="entry name" value="NAD(P)-binding Rossmann-fold domains"/>
    <property type="match status" value="1"/>
</dbReference>
<sequence length="360" mass="38849">MGGGTVVCVTGGSGYLGSWLVRKLLGRGCVVHATLRSLADEKKTGLLRALPGAAERLRLFEADMYDADTFEPAIAGCHFVFLVATPLTHDPTSTKYKNTTEAAVDAARIILRQCALSGTVKRVIHTASVTAASPLKEDGSGYKDFADESNWTPLNLSCEFSNAYLDDYVRSKTLSEKELLSYSSSSSSKEDDRTRALEVVTLTCGLVGGDSIQTYLWGNIAAILAPLTGQAVNHNALLFLQALLGSVPLVHVEDVCQAHVFCMEQESMTGRFLCAAGYPNMRDIVDHFAAKQPRPQDTADSSDRRRGQDSAQHQQAGGLGVQIQVWSGGDAGLQRRVRQEAGRALDACYACMRSIGIQRL</sequence>
<dbReference type="GO" id="GO:0016491">
    <property type="term" value="F:oxidoreductase activity"/>
    <property type="evidence" value="ECO:0007669"/>
    <property type="project" value="UniProtKB-KW"/>
</dbReference>
<dbReference type="AlphaFoldDB" id="B0FYX0"/>
<dbReference type="ExpressionAtlas" id="B0FYX0">
    <property type="expression patterns" value="baseline and differential"/>
</dbReference>
<dbReference type="EMBL" id="EU367521">
    <property type="protein sequence ID" value="ABY68564.1"/>
    <property type="molecule type" value="mRNA"/>
</dbReference>
<feature type="region of interest" description="Disordered" evidence="2">
    <location>
        <begin position="291"/>
        <end position="317"/>
    </location>
</feature>